<dbReference type="Proteomes" id="UP000789342">
    <property type="component" value="Unassembled WGS sequence"/>
</dbReference>
<evidence type="ECO:0000313" key="3">
    <source>
        <dbReference type="Proteomes" id="UP000789342"/>
    </source>
</evidence>
<protein>
    <submittedName>
        <fullName evidence="2">10476_t:CDS:1</fullName>
    </submittedName>
</protein>
<organism evidence="2 3">
    <name type="scientific">Acaulospora morrowiae</name>
    <dbReference type="NCBI Taxonomy" id="94023"/>
    <lineage>
        <taxon>Eukaryota</taxon>
        <taxon>Fungi</taxon>
        <taxon>Fungi incertae sedis</taxon>
        <taxon>Mucoromycota</taxon>
        <taxon>Glomeromycotina</taxon>
        <taxon>Glomeromycetes</taxon>
        <taxon>Diversisporales</taxon>
        <taxon>Acaulosporaceae</taxon>
        <taxon>Acaulospora</taxon>
    </lineage>
</organism>
<proteinExistence type="predicted"/>
<name>A0A9N9FT65_9GLOM</name>
<keyword evidence="3" id="KW-1185">Reference proteome</keyword>
<accession>A0A9N9FT65</accession>
<gene>
    <name evidence="2" type="ORF">AMORRO_LOCUS5987</name>
</gene>
<comment type="caution">
    <text evidence="2">The sequence shown here is derived from an EMBL/GenBank/DDBJ whole genome shotgun (WGS) entry which is preliminary data.</text>
</comment>
<feature type="non-terminal residue" evidence="2">
    <location>
        <position position="82"/>
    </location>
</feature>
<dbReference type="AlphaFoldDB" id="A0A9N9FT65"/>
<reference evidence="2" key="1">
    <citation type="submission" date="2021-06" db="EMBL/GenBank/DDBJ databases">
        <authorList>
            <person name="Kallberg Y."/>
            <person name="Tangrot J."/>
            <person name="Rosling A."/>
        </authorList>
    </citation>
    <scope>NUCLEOTIDE SEQUENCE</scope>
    <source>
        <strain evidence="2">CL551</strain>
    </source>
</reference>
<evidence type="ECO:0000313" key="2">
    <source>
        <dbReference type="EMBL" id="CAG8560357.1"/>
    </source>
</evidence>
<sequence length="82" mass="9392">KKDVVVMEKPLTTHEKQEKEEYGSEEQGELKMTVKELDITLQPICEMPTADDPTLMQDHGKIDNIETIPCRDKIESKCYNPG</sequence>
<feature type="region of interest" description="Disordered" evidence="1">
    <location>
        <begin position="1"/>
        <end position="28"/>
    </location>
</feature>
<dbReference type="EMBL" id="CAJVPV010003811">
    <property type="protein sequence ID" value="CAG8560357.1"/>
    <property type="molecule type" value="Genomic_DNA"/>
</dbReference>
<evidence type="ECO:0000256" key="1">
    <source>
        <dbReference type="SAM" id="MobiDB-lite"/>
    </source>
</evidence>